<feature type="compositionally biased region" description="Polar residues" evidence="1">
    <location>
        <begin position="22"/>
        <end position="44"/>
    </location>
</feature>
<feature type="region of interest" description="Disordered" evidence="1">
    <location>
        <begin position="10"/>
        <end position="44"/>
    </location>
</feature>
<dbReference type="AlphaFoldDB" id="A0A5C6BIT9"/>
<evidence type="ECO:0000256" key="1">
    <source>
        <dbReference type="SAM" id="MobiDB-lite"/>
    </source>
</evidence>
<comment type="caution">
    <text evidence="2">The sequence shown here is derived from an EMBL/GenBank/DDBJ whole genome shotgun (WGS) entry which is preliminary data.</text>
</comment>
<dbReference type="Proteomes" id="UP000320735">
    <property type="component" value="Unassembled WGS sequence"/>
</dbReference>
<evidence type="ECO:0000313" key="2">
    <source>
        <dbReference type="EMBL" id="TWU12073.1"/>
    </source>
</evidence>
<sequence length="69" mass="7539">MLALSCVLAGKELQDSAGPPSTHKSGGIASNRQSSVGNRRNSTIGRQEMLCRFLESRNMHKKSDGGWRH</sequence>
<keyword evidence="3" id="KW-1185">Reference proteome</keyword>
<accession>A0A5C6BIT9</accession>
<reference evidence="2 3" key="1">
    <citation type="submission" date="2019-02" db="EMBL/GenBank/DDBJ databases">
        <title>Deep-cultivation of Planctomycetes and their phenomic and genomic characterization uncovers novel biology.</title>
        <authorList>
            <person name="Wiegand S."/>
            <person name="Jogler M."/>
            <person name="Boedeker C."/>
            <person name="Pinto D."/>
            <person name="Vollmers J."/>
            <person name="Rivas-Marin E."/>
            <person name="Kohn T."/>
            <person name="Peeters S.H."/>
            <person name="Heuer A."/>
            <person name="Rast P."/>
            <person name="Oberbeckmann S."/>
            <person name="Bunk B."/>
            <person name="Jeske O."/>
            <person name="Meyerdierks A."/>
            <person name="Storesund J.E."/>
            <person name="Kallscheuer N."/>
            <person name="Luecker S."/>
            <person name="Lage O.M."/>
            <person name="Pohl T."/>
            <person name="Merkel B.J."/>
            <person name="Hornburger P."/>
            <person name="Mueller R.-W."/>
            <person name="Bruemmer F."/>
            <person name="Labrenz M."/>
            <person name="Spormann A.M."/>
            <person name="Op Den Camp H."/>
            <person name="Overmann J."/>
            <person name="Amann R."/>
            <person name="Jetten M.S.M."/>
            <person name="Mascher T."/>
            <person name="Medema M.H."/>
            <person name="Devos D.P."/>
            <person name="Kaster A.-K."/>
            <person name="Ovreas L."/>
            <person name="Rohde M."/>
            <person name="Galperin M.Y."/>
            <person name="Jogler C."/>
        </authorList>
    </citation>
    <scope>NUCLEOTIDE SEQUENCE [LARGE SCALE GENOMIC DNA]</scope>
    <source>
        <strain evidence="2 3">CA54</strain>
    </source>
</reference>
<dbReference type="EMBL" id="SJPP01000001">
    <property type="protein sequence ID" value="TWU12073.1"/>
    <property type="molecule type" value="Genomic_DNA"/>
</dbReference>
<organism evidence="2 3">
    <name type="scientific">Symmachiella macrocystis</name>
    <dbReference type="NCBI Taxonomy" id="2527985"/>
    <lineage>
        <taxon>Bacteria</taxon>
        <taxon>Pseudomonadati</taxon>
        <taxon>Planctomycetota</taxon>
        <taxon>Planctomycetia</taxon>
        <taxon>Planctomycetales</taxon>
        <taxon>Planctomycetaceae</taxon>
        <taxon>Symmachiella</taxon>
    </lineage>
</organism>
<gene>
    <name evidence="2" type="ORF">CA54_08900</name>
</gene>
<proteinExistence type="predicted"/>
<protein>
    <submittedName>
        <fullName evidence="2">Uncharacterized protein</fullName>
    </submittedName>
</protein>
<evidence type="ECO:0000313" key="3">
    <source>
        <dbReference type="Proteomes" id="UP000320735"/>
    </source>
</evidence>
<name>A0A5C6BIT9_9PLAN</name>